<name>A0A3L6SAG9_PANMI</name>
<gene>
    <name evidence="2" type="ORF">C2845_PM02G45210</name>
</gene>
<evidence type="ECO:0000313" key="2">
    <source>
        <dbReference type="EMBL" id="RLN16896.1"/>
    </source>
</evidence>
<dbReference type="Pfam" id="PF07762">
    <property type="entry name" value="DUF1618"/>
    <property type="match status" value="1"/>
</dbReference>
<evidence type="ECO:0000259" key="1">
    <source>
        <dbReference type="Pfam" id="PF07762"/>
    </source>
</evidence>
<keyword evidence="3" id="KW-1185">Reference proteome</keyword>
<organism evidence="2 3">
    <name type="scientific">Panicum miliaceum</name>
    <name type="common">Proso millet</name>
    <name type="synonym">Broomcorn millet</name>
    <dbReference type="NCBI Taxonomy" id="4540"/>
    <lineage>
        <taxon>Eukaryota</taxon>
        <taxon>Viridiplantae</taxon>
        <taxon>Streptophyta</taxon>
        <taxon>Embryophyta</taxon>
        <taxon>Tracheophyta</taxon>
        <taxon>Spermatophyta</taxon>
        <taxon>Magnoliopsida</taxon>
        <taxon>Liliopsida</taxon>
        <taxon>Poales</taxon>
        <taxon>Poaceae</taxon>
        <taxon>PACMAD clade</taxon>
        <taxon>Panicoideae</taxon>
        <taxon>Panicodae</taxon>
        <taxon>Paniceae</taxon>
        <taxon>Panicinae</taxon>
        <taxon>Panicum</taxon>
        <taxon>Panicum sect. Panicum</taxon>
    </lineage>
</organism>
<reference evidence="3" key="1">
    <citation type="journal article" date="2019" name="Nat. Commun.">
        <title>The genome of broomcorn millet.</title>
        <authorList>
            <person name="Zou C."/>
            <person name="Miki D."/>
            <person name="Li D."/>
            <person name="Tang Q."/>
            <person name="Xiao L."/>
            <person name="Rajput S."/>
            <person name="Deng P."/>
            <person name="Jia W."/>
            <person name="Huang R."/>
            <person name="Zhang M."/>
            <person name="Sun Y."/>
            <person name="Hu J."/>
            <person name="Fu X."/>
            <person name="Schnable P.S."/>
            <person name="Li F."/>
            <person name="Zhang H."/>
            <person name="Feng B."/>
            <person name="Zhu X."/>
            <person name="Liu R."/>
            <person name="Schnable J.C."/>
            <person name="Zhu J.-K."/>
            <person name="Zhang H."/>
        </authorList>
    </citation>
    <scope>NUCLEOTIDE SEQUENCE [LARGE SCALE GENOMIC DNA]</scope>
</reference>
<accession>A0A3L6SAG9</accession>
<evidence type="ECO:0000313" key="3">
    <source>
        <dbReference type="Proteomes" id="UP000275267"/>
    </source>
</evidence>
<dbReference type="Proteomes" id="UP000275267">
    <property type="component" value="Unassembled WGS sequence"/>
</dbReference>
<sequence>MNLRAAATGDPAAVDFGGFVELARECRLDMGQALRARDQSTKLTRTMAHVGDSIRFVSIGRALATEYVDDVLTMWTLELPGEQWKKDGEGPATARELWGFDGFKEAGLPEAPSESEFPVLTADGALFVMLTQQLGRSRGPGDPLVGSHQQHRRA</sequence>
<dbReference type="AlphaFoldDB" id="A0A3L6SAG9"/>
<dbReference type="OrthoDB" id="689746at2759"/>
<comment type="caution">
    <text evidence="2">The sequence shown here is derived from an EMBL/GenBank/DDBJ whole genome shotgun (WGS) entry which is preliminary data.</text>
</comment>
<protein>
    <recommendedName>
        <fullName evidence="1">DUF1618 domain-containing protein</fullName>
    </recommendedName>
</protein>
<dbReference type="InterPro" id="IPR011676">
    <property type="entry name" value="DUF1618"/>
</dbReference>
<feature type="domain" description="DUF1618" evidence="1">
    <location>
        <begin position="19"/>
        <end position="123"/>
    </location>
</feature>
<dbReference type="EMBL" id="PQIB02000005">
    <property type="protein sequence ID" value="RLN16896.1"/>
    <property type="molecule type" value="Genomic_DNA"/>
</dbReference>
<proteinExistence type="predicted"/>